<keyword evidence="2" id="KW-1185">Reference proteome</keyword>
<accession>A0ACC9D427</accession>
<evidence type="ECO:0000313" key="1">
    <source>
        <dbReference type="EMBL" id="PDX62520.1"/>
    </source>
</evidence>
<proteinExistence type="predicted"/>
<name>A0ACC9D427_9FIRM</name>
<comment type="caution">
    <text evidence="1">The sequence shown here is derived from an EMBL/GenBank/DDBJ whole genome shotgun (WGS) entry which is preliminary data.</text>
</comment>
<sequence>MIQVLSKKKKDFLACCTYVTEVEFEVAEDGQPTRWLCYSDADFAGFIVTDRSAMMDESKPTEYYQQMQVLEEYEDLETAKGSKYYDLFAQMQEIAEES</sequence>
<evidence type="ECO:0000313" key="2">
    <source>
        <dbReference type="Proteomes" id="UP000220959"/>
    </source>
</evidence>
<dbReference type="Proteomes" id="UP000220959">
    <property type="component" value="Unassembled WGS sequence"/>
</dbReference>
<dbReference type="EMBL" id="NMTR01000001">
    <property type="protein sequence ID" value="PDX62520.1"/>
    <property type="molecule type" value="Genomic_DNA"/>
</dbReference>
<gene>
    <name evidence="1" type="ORF">CGS49_00470</name>
</gene>
<reference evidence="1 2" key="1">
    <citation type="journal article" date="2017" name="Front. Microbiol.">
        <title>New Insights into the Diversity of the Genus Faecalibacterium.</title>
        <authorList>
            <person name="Benevides L."/>
            <person name="Burman S."/>
            <person name="Martin R."/>
            <person name="Robert V."/>
            <person name="Thomas M."/>
            <person name="Miquel S."/>
            <person name="Chain F."/>
            <person name="Sokol H."/>
            <person name="Bermudez-Humaran L.G."/>
            <person name="Morrison M."/>
            <person name="Langella P."/>
            <person name="Azevedo V.A."/>
            <person name="Chatel J.M."/>
            <person name="Soares S."/>
        </authorList>
    </citation>
    <scope>NUCLEOTIDE SEQUENCE [LARGE SCALE GENOMIC DNA]</scope>
    <source>
        <strain evidence="2">CNCM I-4541</strain>
    </source>
</reference>
<organism evidence="1 2">
    <name type="scientific">Faecalibacterium langellae</name>
    <dbReference type="NCBI Taxonomy" id="3435293"/>
    <lineage>
        <taxon>Bacteria</taxon>
        <taxon>Bacillati</taxon>
        <taxon>Bacillota</taxon>
        <taxon>Clostridia</taxon>
        <taxon>Eubacteriales</taxon>
        <taxon>Oscillospiraceae</taxon>
        <taxon>Faecalibacterium</taxon>
    </lineage>
</organism>
<protein>
    <submittedName>
        <fullName evidence="1">Uncharacterized protein</fullName>
    </submittedName>
</protein>